<protein>
    <submittedName>
        <fullName evidence="1">Uncharacterized protein</fullName>
    </submittedName>
</protein>
<gene>
    <name evidence="1" type="ORF">L1987_09236</name>
</gene>
<dbReference type="EMBL" id="CM042020">
    <property type="protein sequence ID" value="KAI3821667.1"/>
    <property type="molecule type" value="Genomic_DNA"/>
</dbReference>
<proteinExistence type="predicted"/>
<reference evidence="1 2" key="2">
    <citation type="journal article" date="2022" name="Mol. Ecol. Resour.">
        <title>The genomes of chicory, endive, great burdock and yacon provide insights into Asteraceae paleo-polyploidization history and plant inulin production.</title>
        <authorList>
            <person name="Fan W."/>
            <person name="Wang S."/>
            <person name="Wang H."/>
            <person name="Wang A."/>
            <person name="Jiang F."/>
            <person name="Liu H."/>
            <person name="Zhao H."/>
            <person name="Xu D."/>
            <person name="Zhang Y."/>
        </authorList>
    </citation>
    <scope>NUCLEOTIDE SEQUENCE [LARGE SCALE GENOMIC DNA]</scope>
    <source>
        <strain evidence="2">cv. Yunnan</strain>
        <tissue evidence="1">Leaves</tissue>
    </source>
</reference>
<name>A0ACB9JPS7_9ASTR</name>
<keyword evidence="2" id="KW-1185">Reference proteome</keyword>
<sequence length="719" mass="81638">MFDSYCSVVIRFWIVSTFPEVLVNIRGLIITDRRDSQVVSELSVIAHDIQVVFFFINCNRIRVNFLAIIVFSESDLMEMKYTYSVESIVKGPHVPKTANADSLVPIDNPDLYTEEDMKLVDRDNRALGSIILALPTELYLNFEQHETTQWLWNAPFLRFVGNAELQESRTNLLLKQYNMFNYKKNESLSEQVTRFTTMINRLRSGDGSSGSKPEKGKVCCGTEHSAGEKGKATSQIPEDQIAFFGAVGKDKLQFGKKVGFDKAKLRCYNCQQLGHFARECQKEKKKKTDGNGVKLIELIDEDEKSKKAPTALMSKQLSNREWESEIGDAQEEFDEALMAEFGVSEKAEPSDCALKSNDKGKAAASTSEENPSDSEQRSCFIKEGVGYKAIPHPDHFEPFPETHMSNDLLRNDRSNFHDLYVSVANNTGHVDEKVLVDDVRSFNEFNKVLHTAREYIPIHKDSCLAEDVVLDKFGNLLIQEYNLSHEKPKKDYFIAPENHILMSDQESKKYAKIKINGPTKIQSEIKVSNKASVKGKSVDVKDMFIDVKDKPAQSKGKLEKNVCPSKSDKGQCMFEVGECSKSKSKSKSHVNKKASENDKVSESGVIRCYSHDYMLSRDHSEFYSNACRDYMLPKFVDKRVQNSSRYVKKTNQPSYFAKEKLTTKYGKSVGCFWKIKNEQTSHIVGTKNVENLKEQVVVTKTVKSQSQLGSKMIWVPFSH</sequence>
<reference evidence="2" key="1">
    <citation type="journal article" date="2022" name="Mol. Ecol. Resour.">
        <title>The genomes of chicory, endive, great burdock and yacon provide insights into Asteraceae palaeo-polyploidization history and plant inulin production.</title>
        <authorList>
            <person name="Fan W."/>
            <person name="Wang S."/>
            <person name="Wang H."/>
            <person name="Wang A."/>
            <person name="Jiang F."/>
            <person name="Liu H."/>
            <person name="Zhao H."/>
            <person name="Xu D."/>
            <person name="Zhang Y."/>
        </authorList>
    </citation>
    <scope>NUCLEOTIDE SEQUENCE [LARGE SCALE GENOMIC DNA]</scope>
    <source>
        <strain evidence="2">cv. Yunnan</strain>
    </source>
</reference>
<accession>A0ACB9JPS7</accession>
<dbReference type="Proteomes" id="UP001056120">
    <property type="component" value="Linkage Group LG03"/>
</dbReference>
<evidence type="ECO:0000313" key="1">
    <source>
        <dbReference type="EMBL" id="KAI3821667.1"/>
    </source>
</evidence>
<comment type="caution">
    <text evidence="1">The sequence shown here is derived from an EMBL/GenBank/DDBJ whole genome shotgun (WGS) entry which is preliminary data.</text>
</comment>
<evidence type="ECO:0000313" key="2">
    <source>
        <dbReference type="Proteomes" id="UP001056120"/>
    </source>
</evidence>
<organism evidence="1 2">
    <name type="scientific">Smallanthus sonchifolius</name>
    <dbReference type="NCBI Taxonomy" id="185202"/>
    <lineage>
        <taxon>Eukaryota</taxon>
        <taxon>Viridiplantae</taxon>
        <taxon>Streptophyta</taxon>
        <taxon>Embryophyta</taxon>
        <taxon>Tracheophyta</taxon>
        <taxon>Spermatophyta</taxon>
        <taxon>Magnoliopsida</taxon>
        <taxon>eudicotyledons</taxon>
        <taxon>Gunneridae</taxon>
        <taxon>Pentapetalae</taxon>
        <taxon>asterids</taxon>
        <taxon>campanulids</taxon>
        <taxon>Asterales</taxon>
        <taxon>Asteraceae</taxon>
        <taxon>Asteroideae</taxon>
        <taxon>Heliantheae alliance</taxon>
        <taxon>Millerieae</taxon>
        <taxon>Smallanthus</taxon>
    </lineage>
</organism>